<evidence type="ECO:0000313" key="2">
    <source>
        <dbReference type="EMBL" id="RKE97944.1"/>
    </source>
</evidence>
<reference evidence="2 3" key="1">
    <citation type="submission" date="2018-09" db="EMBL/GenBank/DDBJ databases">
        <title>Genomic Encyclopedia of Archaeal and Bacterial Type Strains, Phase II (KMG-II): from individual species to whole genera.</title>
        <authorList>
            <person name="Goeker M."/>
        </authorList>
    </citation>
    <scope>NUCLEOTIDE SEQUENCE [LARGE SCALE GENOMIC DNA]</scope>
    <source>
        <strain evidence="2 3">DSM 26283</strain>
    </source>
</reference>
<dbReference type="InterPro" id="IPR000595">
    <property type="entry name" value="cNMP-bd_dom"/>
</dbReference>
<dbReference type="InterPro" id="IPR018490">
    <property type="entry name" value="cNMP-bd_dom_sf"/>
</dbReference>
<protein>
    <submittedName>
        <fullName evidence="2">CRP-like cAMP-binding protein</fullName>
    </submittedName>
</protein>
<dbReference type="EMBL" id="RAQJ01000001">
    <property type="protein sequence ID" value="RKE97944.1"/>
    <property type="molecule type" value="Genomic_DNA"/>
</dbReference>
<name>A0A420DUE4_9FLAO</name>
<dbReference type="Pfam" id="PF00027">
    <property type="entry name" value="cNMP_binding"/>
    <property type="match status" value="1"/>
</dbReference>
<dbReference type="SUPFAM" id="SSF51206">
    <property type="entry name" value="cAMP-binding domain-like"/>
    <property type="match status" value="1"/>
</dbReference>
<dbReference type="RefSeq" id="WP_162843249.1">
    <property type="nucleotide sequence ID" value="NZ_RAQJ01000001.1"/>
</dbReference>
<sequence length="189" mass="22775">MKNQLKTYLNRYVYFSDTEIDLIYSQLKEKTFKKKAFLLKESKVCKFNYFILKGLVRSFYIDEKGKEKITLFAIDNWWVTNTESFIKQTPSIQYIQAIEETTVLYLSKETLEILYNKCPKLERAFRIITENMLIANQRKSDVFLQMKSKERYNDFVKKLPDFIQRVPQYMIASYLEISPEYLSELRKPK</sequence>
<dbReference type="Gene3D" id="2.60.120.10">
    <property type="entry name" value="Jelly Rolls"/>
    <property type="match status" value="1"/>
</dbReference>
<organism evidence="2 3">
    <name type="scientific">Ichthyenterobacterium magnum</name>
    <dbReference type="NCBI Taxonomy" id="1230530"/>
    <lineage>
        <taxon>Bacteria</taxon>
        <taxon>Pseudomonadati</taxon>
        <taxon>Bacteroidota</taxon>
        <taxon>Flavobacteriia</taxon>
        <taxon>Flavobacteriales</taxon>
        <taxon>Flavobacteriaceae</taxon>
        <taxon>Ichthyenterobacterium</taxon>
    </lineage>
</organism>
<dbReference type="AlphaFoldDB" id="A0A420DUE4"/>
<proteinExistence type="predicted"/>
<accession>A0A420DUE4</accession>
<evidence type="ECO:0000259" key="1">
    <source>
        <dbReference type="Pfam" id="PF00027"/>
    </source>
</evidence>
<evidence type="ECO:0000313" key="3">
    <source>
        <dbReference type="Proteomes" id="UP000284892"/>
    </source>
</evidence>
<dbReference type="Proteomes" id="UP000284892">
    <property type="component" value="Unassembled WGS sequence"/>
</dbReference>
<feature type="domain" description="Cyclic nucleotide-binding" evidence="1">
    <location>
        <begin position="30"/>
        <end position="116"/>
    </location>
</feature>
<comment type="caution">
    <text evidence="2">The sequence shown here is derived from an EMBL/GenBank/DDBJ whole genome shotgun (WGS) entry which is preliminary data.</text>
</comment>
<dbReference type="InterPro" id="IPR014710">
    <property type="entry name" value="RmlC-like_jellyroll"/>
</dbReference>
<dbReference type="CDD" id="cd00038">
    <property type="entry name" value="CAP_ED"/>
    <property type="match status" value="1"/>
</dbReference>
<keyword evidence="3" id="KW-1185">Reference proteome</keyword>
<gene>
    <name evidence="2" type="ORF">BXY80_0009</name>
</gene>